<keyword evidence="10" id="KW-1185">Reference proteome</keyword>
<dbReference type="FunFam" id="1.10.20.10:FF:000011">
    <property type="entry name" value="Transcription initiation factor TFIID subunit 12"/>
    <property type="match status" value="1"/>
</dbReference>
<evidence type="ECO:0000256" key="5">
    <source>
        <dbReference type="ARBA" id="ARBA00023163"/>
    </source>
</evidence>
<dbReference type="OrthoDB" id="2193432at2759"/>
<gene>
    <name evidence="9" type="ORF">scyTo_0006622</name>
</gene>
<feature type="region of interest" description="Disordered" evidence="7">
    <location>
        <begin position="29"/>
        <end position="48"/>
    </location>
</feature>
<dbReference type="PANTHER" id="PTHR12264:SF21">
    <property type="entry name" value="TRANSCRIPTION INITIATION FACTOR TFIID SUBUNIT 12"/>
    <property type="match status" value="1"/>
</dbReference>
<dbReference type="OMA" id="LERHWNI"/>
<organism evidence="9 10">
    <name type="scientific">Scyliorhinus torazame</name>
    <name type="common">Cloudy catshark</name>
    <name type="synonym">Catulus torazame</name>
    <dbReference type="NCBI Taxonomy" id="75743"/>
    <lineage>
        <taxon>Eukaryota</taxon>
        <taxon>Metazoa</taxon>
        <taxon>Chordata</taxon>
        <taxon>Craniata</taxon>
        <taxon>Vertebrata</taxon>
        <taxon>Chondrichthyes</taxon>
        <taxon>Elasmobranchii</taxon>
        <taxon>Galeomorphii</taxon>
        <taxon>Galeoidea</taxon>
        <taxon>Carcharhiniformes</taxon>
        <taxon>Scyliorhinidae</taxon>
        <taxon>Scyliorhinus</taxon>
    </lineage>
</organism>
<dbReference type="GO" id="GO:0003677">
    <property type="term" value="F:DNA binding"/>
    <property type="evidence" value="ECO:0007669"/>
    <property type="project" value="TreeGrafter"/>
</dbReference>
<dbReference type="GO" id="GO:0051123">
    <property type="term" value="P:RNA polymerase II preinitiation complex assembly"/>
    <property type="evidence" value="ECO:0007669"/>
    <property type="project" value="TreeGrafter"/>
</dbReference>
<comment type="similarity">
    <text evidence="2">Belongs to the TAF12 family.</text>
</comment>
<protein>
    <recommendedName>
        <fullName evidence="3">Transcription initiation factor TFIID subunit 12</fullName>
    </recommendedName>
</protein>
<dbReference type="Gene3D" id="1.10.20.10">
    <property type="entry name" value="Histone, subunit A"/>
    <property type="match status" value="1"/>
</dbReference>
<accession>A0A401PJ30</accession>
<dbReference type="CDD" id="cd07981">
    <property type="entry name" value="HFD_TAF12"/>
    <property type="match status" value="1"/>
</dbReference>
<dbReference type="EMBL" id="BFAA01002267">
    <property type="protein sequence ID" value="GCB73098.1"/>
    <property type="molecule type" value="Genomic_DNA"/>
</dbReference>
<comment type="caution">
    <text evidence="9">The sequence shown here is derived from an EMBL/GenBank/DDBJ whole genome shotgun (WGS) entry which is preliminary data.</text>
</comment>
<dbReference type="AlphaFoldDB" id="A0A401PJ30"/>
<dbReference type="InterPro" id="IPR003228">
    <property type="entry name" value="TFIID_TAF12_dom"/>
</dbReference>
<name>A0A401PJ30_SCYTO</name>
<evidence type="ECO:0000256" key="1">
    <source>
        <dbReference type="ARBA" id="ARBA00004123"/>
    </source>
</evidence>
<evidence type="ECO:0000256" key="3">
    <source>
        <dbReference type="ARBA" id="ARBA00017484"/>
    </source>
</evidence>
<evidence type="ECO:0000313" key="10">
    <source>
        <dbReference type="Proteomes" id="UP000288216"/>
    </source>
</evidence>
<dbReference type="InterPro" id="IPR009072">
    <property type="entry name" value="Histone-fold"/>
</dbReference>
<dbReference type="Pfam" id="PF03847">
    <property type="entry name" value="TFIID_20kDa"/>
    <property type="match status" value="1"/>
</dbReference>
<evidence type="ECO:0000313" key="9">
    <source>
        <dbReference type="EMBL" id="GCB73098.1"/>
    </source>
</evidence>
<sequence>MMVVFLKQVGTSEWSRDRLKMSVNEACVSGSGWQAPSGGSDPGRAPHPEHEAASLLGQHVTMNSSLSGSTAVADVIKDLDSQIALIGPGPHNPKQKQDLEKLNDLKTKAQQIMNQFGPAALINLTNFPSIKPDPSSTPPPNTMANSTAVVKIPGTPGSGGHLSPEGNQVLSKKKLQDLVREIDPNEQLDEDVEEMLLQIADDFIESIVSAACQLAHHRKSNTLEVKDVQLHLERQWNMWIPGFGSDEIRPYKKACTTEAHKQRMALIRKTTKK</sequence>
<dbReference type="GO" id="GO:0017025">
    <property type="term" value="F:TBP-class protein binding"/>
    <property type="evidence" value="ECO:0007669"/>
    <property type="project" value="TreeGrafter"/>
</dbReference>
<evidence type="ECO:0000256" key="7">
    <source>
        <dbReference type="SAM" id="MobiDB-lite"/>
    </source>
</evidence>
<keyword evidence="6" id="KW-0539">Nucleus</keyword>
<dbReference type="PANTHER" id="PTHR12264">
    <property type="entry name" value="TRANSCRIPTION INITIATION FACTOR TFIID SUBUNIT 12"/>
    <property type="match status" value="1"/>
</dbReference>
<evidence type="ECO:0000259" key="8">
    <source>
        <dbReference type="Pfam" id="PF03847"/>
    </source>
</evidence>
<feature type="domain" description="Transcription initiation factor TFIID subunit 12" evidence="8">
    <location>
        <begin position="171"/>
        <end position="238"/>
    </location>
</feature>
<evidence type="ECO:0000256" key="2">
    <source>
        <dbReference type="ARBA" id="ARBA00007530"/>
    </source>
</evidence>
<evidence type="ECO:0000256" key="6">
    <source>
        <dbReference type="ARBA" id="ARBA00023242"/>
    </source>
</evidence>
<evidence type="ECO:0000256" key="4">
    <source>
        <dbReference type="ARBA" id="ARBA00023015"/>
    </source>
</evidence>
<dbReference type="GO" id="GO:0005669">
    <property type="term" value="C:transcription factor TFIID complex"/>
    <property type="evidence" value="ECO:0007669"/>
    <property type="project" value="InterPro"/>
</dbReference>
<keyword evidence="4" id="KW-0805">Transcription regulation</keyword>
<dbReference type="STRING" id="75743.A0A401PJ30"/>
<dbReference type="GO" id="GO:0046982">
    <property type="term" value="F:protein heterodimerization activity"/>
    <property type="evidence" value="ECO:0007669"/>
    <property type="project" value="InterPro"/>
</dbReference>
<dbReference type="GO" id="GO:0000124">
    <property type="term" value="C:SAGA complex"/>
    <property type="evidence" value="ECO:0007669"/>
    <property type="project" value="InterPro"/>
</dbReference>
<dbReference type="InterPro" id="IPR037794">
    <property type="entry name" value="TAF12"/>
</dbReference>
<reference evidence="9 10" key="1">
    <citation type="journal article" date="2018" name="Nat. Ecol. Evol.">
        <title>Shark genomes provide insights into elasmobranch evolution and the origin of vertebrates.</title>
        <authorList>
            <person name="Hara Y"/>
            <person name="Yamaguchi K"/>
            <person name="Onimaru K"/>
            <person name="Kadota M"/>
            <person name="Koyanagi M"/>
            <person name="Keeley SD"/>
            <person name="Tatsumi K"/>
            <person name="Tanaka K"/>
            <person name="Motone F"/>
            <person name="Kageyama Y"/>
            <person name="Nozu R"/>
            <person name="Adachi N"/>
            <person name="Nishimura O"/>
            <person name="Nakagawa R"/>
            <person name="Tanegashima C"/>
            <person name="Kiyatake I"/>
            <person name="Matsumoto R"/>
            <person name="Murakumo K"/>
            <person name="Nishida K"/>
            <person name="Terakita A"/>
            <person name="Kuratani S"/>
            <person name="Sato K"/>
            <person name="Hyodo S Kuraku.S."/>
        </authorList>
    </citation>
    <scope>NUCLEOTIDE SEQUENCE [LARGE SCALE GENOMIC DNA]</scope>
</reference>
<comment type="subcellular location">
    <subcellularLocation>
        <location evidence="1">Nucleus</location>
    </subcellularLocation>
</comment>
<proteinExistence type="inferred from homology"/>
<keyword evidence="5" id="KW-0804">Transcription</keyword>
<dbReference type="Proteomes" id="UP000288216">
    <property type="component" value="Unassembled WGS sequence"/>
</dbReference>
<dbReference type="SUPFAM" id="SSF47113">
    <property type="entry name" value="Histone-fold"/>
    <property type="match status" value="1"/>
</dbReference>